<sequence length="219" mass="25171">MQSTTHLPLPPQDDVASNCNRNRRGLFRLTALPVLIIRSMCLSSENAREEWVHNRLAGNWQKIYLANLFCHCHSLNDKLRQSSQQHICRFRSQNDVASNCNRNRRRLFRLTALPVLKIRSMCLSSERMLKRNGSIIAWAGNYGRSISQTSPATHLPLPPQDDVASNCNRNRRRLFRLTALPVLQIRSMCLSSENASEEWVHNRLGRKLAEDLSRLSSGR</sequence>
<proteinExistence type="predicted"/>
<comment type="caution">
    <text evidence="1">The sequence shown here is derived from an EMBL/GenBank/DDBJ whole genome shotgun (WGS) entry which is preliminary data.</text>
</comment>
<organism evidence="1 2">
    <name type="scientific">Caerostris darwini</name>
    <dbReference type="NCBI Taxonomy" id="1538125"/>
    <lineage>
        <taxon>Eukaryota</taxon>
        <taxon>Metazoa</taxon>
        <taxon>Ecdysozoa</taxon>
        <taxon>Arthropoda</taxon>
        <taxon>Chelicerata</taxon>
        <taxon>Arachnida</taxon>
        <taxon>Araneae</taxon>
        <taxon>Araneomorphae</taxon>
        <taxon>Entelegynae</taxon>
        <taxon>Araneoidea</taxon>
        <taxon>Araneidae</taxon>
        <taxon>Caerostris</taxon>
    </lineage>
</organism>
<gene>
    <name evidence="1" type="ORF">CDAR_5341</name>
</gene>
<dbReference type="EMBL" id="BPLQ01005808">
    <property type="protein sequence ID" value="GIY17543.1"/>
    <property type="molecule type" value="Genomic_DNA"/>
</dbReference>
<dbReference type="Proteomes" id="UP001054837">
    <property type="component" value="Unassembled WGS sequence"/>
</dbReference>
<protein>
    <submittedName>
        <fullName evidence="1">Uncharacterized protein</fullName>
    </submittedName>
</protein>
<name>A0AAV4R5D3_9ARAC</name>
<keyword evidence="2" id="KW-1185">Reference proteome</keyword>
<reference evidence="1 2" key="1">
    <citation type="submission" date="2021-06" db="EMBL/GenBank/DDBJ databases">
        <title>Caerostris darwini draft genome.</title>
        <authorList>
            <person name="Kono N."/>
            <person name="Arakawa K."/>
        </authorList>
    </citation>
    <scope>NUCLEOTIDE SEQUENCE [LARGE SCALE GENOMIC DNA]</scope>
</reference>
<accession>A0AAV4R5D3</accession>
<evidence type="ECO:0000313" key="1">
    <source>
        <dbReference type="EMBL" id="GIY17543.1"/>
    </source>
</evidence>
<dbReference type="AlphaFoldDB" id="A0AAV4R5D3"/>
<evidence type="ECO:0000313" key="2">
    <source>
        <dbReference type="Proteomes" id="UP001054837"/>
    </source>
</evidence>